<evidence type="ECO:0000256" key="2">
    <source>
        <dbReference type="ARBA" id="ARBA00009399"/>
    </source>
</evidence>
<feature type="transmembrane region" description="Helical" evidence="6">
    <location>
        <begin position="85"/>
        <end position="109"/>
    </location>
</feature>
<dbReference type="OrthoDB" id="76366at2157"/>
<evidence type="ECO:0000256" key="5">
    <source>
        <dbReference type="ARBA" id="ARBA00023136"/>
    </source>
</evidence>
<feature type="transmembrane region" description="Helical" evidence="6">
    <location>
        <begin position="25"/>
        <end position="46"/>
    </location>
</feature>
<dbReference type="GO" id="GO:0000271">
    <property type="term" value="P:polysaccharide biosynthetic process"/>
    <property type="evidence" value="ECO:0007669"/>
    <property type="project" value="InterPro"/>
</dbReference>
<comment type="subcellular location">
    <subcellularLocation>
        <location evidence="1">Membrane</location>
        <topology evidence="1">Multi-pass membrane protein</topology>
    </subcellularLocation>
</comment>
<keyword evidence="4 6" id="KW-1133">Transmembrane helix</keyword>
<dbReference type="STRING" id="679926.Mpet_1067"/>
<dbReference type="Proteomes" id="UP000006565">
    <property type="component" value="Chromosome"/>
</dbReference>
<keyword evidence="9" id="KW-1185">Reference proteome</keyword>
<evidence type="ECO:0000256" key="3">
    <source>
        <dbReference type="ARBA" id="ARBA00022692"/>
    </source>
</evidence>
<dbReference type="eggNOG" id="arCOG02228">
    <property type="taxonomic scope" value="Archaea"/>
</dbReference>
<dbReference type="PANTHER" id="PTHR38459:SF1">
    <property type="entry name" value="PROPHAGE BACTOPRENOL-LINKED GLUCOSE TRANSLOCASE HOMOLOG"/>
    <property type="match status" value="1"/>
</dbReference>
<dbReference type="GeneID" id="9743531"/>
<dbReference type="AlphaFoldDB" id="E1RKI1"/>
<accession>E1RKI1</accession>
<gene>
    <name evidence="8" type="ordered locus">Mpet_1067</name>
</gene>
<protein>
    <submittedName>
        <fullName evidence="8">GtrA family protein</fullName>
    </submittedName>
</protein>
<feature type="transmembrane region" description="Helical" evidence="6">
    <location>
        <begin position="115"/>
        <end position="134"/>
    </location>
</feature>
<dbReference type="Pfam" id="PF04138">
    <property type="entry name" value="GtrA_DPMS_TM"/>
    <property type="match status" value="1"/>
</dbReference>
<keyword evidence="3 6" id="KW-0812">Transmembrane</keyword>
<evidence type="ECO:0000313" key="8">
    <source>
        <dbReference type="EMBL" id="ADN35834.1"/>
    </source>
</evidence>
<feature type="transmembrane region" description="Helical" evidence="6">
    <location>
        <begin position="52"/>
        <end position="73"/>
    </location>
</feature>
<dbReference type="EMBL" id="CP002117">
    <property type="protein sequence ID" value="ADN35834.1"/>
    <property type="molecule type" value="Genomic_DNA"/>
</dbReference>
<keyword evidence="5 6" id="KW-0472">Membrane</keyword>
<name>E1RKI1_METP4</name>
<evidence type="ECO:0000256" key="4">
    <source>
        <dbReference type="ARBA" id="ARBA00022989"/>
    </source>
</evidence>
<reference evidence="8 9" key="1">
    <citation type="journal article" date="2010" name="Stand. Genomic Sci.">
        <title>Complete genome sequence of Methanoplanus petrolearius type strain (SEBR 4847).</title>
        <authorList>
            <person name="Brambilla E."/>
            <person name="Djao O.D."/>
            <person name="Daligault H."/>
            <person name="Lapidus A."/>
            <person name="Lucas S."/>
            <person name="Hammon N."/>
            <person name="Nolan M."/>
            <person name="Tice H."/>
            <person name="Cheng J.F."/>
            <person name="Han C."/>
            <person name="Tapia R."/>
            <person name="Goodwin L."/>
            <person name="Pitluck S."/>
            <person name="Liolios K."/>
            <person name="Ivanova N."/>
            <person name="Mavromatis K."/>
            <person name="Mikhailova N."/>
            <person name="Pati A."/>
            <person name="Chen A."/>
            <person name="Palaniappan K."/>
            <person name="Land M."/>
            <person name="Hauser L."/>
            <person name="Chang Y.J."/>
            <person name="Jeffries C.D."/>
            <person name="Rohde M."/>
            <person name="Spring S."/>
            <person name="Sikorski J."/>
            <person name="Goker M."/>
            <person name="Woyke T."/>
            <person name="Bristow J."/>
            <person name="Eisen J.A."/>
            <person name="Markowitz V."/>
            <person name="Hugenholtz P."/>
            <person name="Kyrpides N.C."/>
            <person name="Klenk H.P."/>
        </authorList>
    </citation>
    <scope>NUCLEOTIDE SEQUENCE [LARGE SCALE GENOMIC DNA]</scope>
    <source>
        <strain evidence="9">DSM 11571 / OCM 486 / SEBR 4847</strain>
    </source>
</reference>
<dbReference type="RefSeq" id="WP_013329012.1">
    <property type="nucleotide sequence ID" value="NC_014507.1"/>
</dbReference>
<feature type="domain" description="GtrA/DPMS transmembrane" evidence="7">
    <location>
        <begin position="28"/>
        <end position="142"/>
    </location>
</feature>
<proteinExistence type="inferred from homology"/>
<evidence type="ECO:0000259" key="7">
    <source>
        <dbReference type="Pfam" id="PF04138"/>
    </source>
</evidence>
<evidence type="ECO:0000313" key="9">
    <source>
        <dbReference type="Proteomes" id="UP000006565"/>
    </source>
</evidence>
<sequence length="145" mass="16470">MQLKTILGKIEEKIPPPQFIFGEKIIVFFFIGIVSSLADIGILYLLTDELGVWYLESAAVSYCCGTVLSYWLNKHLTFRDSSRKYLSQFLLFAAISISSLLLTLCIIWVSVEIFSLSYLTGKVIAIIIAFFWNFTGQSRITFKDS</sequence>
<evidence type="ECO:0000256" key="1">
    <source>
        <dbReference type="ARBA" id="ARBA00004141"/>
    </source>
</evidence>
<dbReference type="KEGG" id="mpi:Mpet_1067"/>
<dbReference type="InterPro" id="IPR007267">
    <property type="entry name" value="GtrA_DPMS_TM"/>
</dbReference>
<dbReference type="InterPro" id="IPR051401">
    <property type="entry name" value="GtrA_CellWall_Glycosyl"/>
</dbReference>
<dbReference type="HOGENOM" id="CLU_083873_6_3_2"/>
<dbReference type="GO" id="GO:0005886">
    <property type="term" value="C:plasma membrane"/>
    <property type="evidence" value="ECO:0007669"/>
    <property type="project" value="TreeGrafter"/>
</dbReference>
<comment type="similarity">
    <text evidence="2">Belongs to the GtrA family.</text>
</comment>
<evidence type="ECO:0000256" key="6">
    <source>
        <dbReference type="SAM" id="Phobius"/>
    </source>
</evidence>
<organism evidence="8 9">
    <name type="scientific">Methanolacinia petrolearia (strain DSM 11571 / OCM 486 / SEBR 4847)</name>
    <name type="common">Methanoplanus petrolearius</name>
    <dbReference type="NCBI Taxonomy" id="679926"/>
    <lineage>
        <taxon>Archaea</taxon>
        <taxon>Methanobacteriati</taxon>
        <taxon>Methanobacteriota</taxon>
        <taxon>Stenosarchaea group</taxon>
        <taxon>Methanomicrobia</taxon>
        <taxon>Methanomicrobiales</taxon>
        <taxon>Methanomicrobiaceae</taxon>
        <taxon>Methanolacinia</taxon>
    </lineage>
</organism>
<dbReference type="PANTHER" id="PTHR38459">
    <property type="entry name" value="PROPHAGE BACTOPRENOL-LINKED GLUCOSE TRANSLOCASE HOMOLOG"/>
    <property type="match status" value="1"/>
</dbReference>